<gene>
    <name evidence="2" type="ORF">METZ01_LOCUS490223</name>
</gene>
<dbReference type="EMBL" id="UINC01212861">
    <property type="protein sequence ID" value="SVE37369.1"/>
    <property type="molecule type" value="Genomic_DNA"/>
</dbReference>
<dbReference type="PANTHER" id="PTHR30108:SF7">
    <property type="entry name" value="3-POLYPRENYL-4-HYDROXYBENZOATE DECARBOXYLASE"/>
    <property type="match status" value="1"/>
</dbReference>
<dbReference type="PANTHER" id="PTHR30108">
    <property type="entry name" value="3-OCTAPRENYL-4-HYDROXYBENZOATE CARBOXY-LYASE-RELATED"/>
    <property type="match status" value="1"/>
</dbReference>
<feature type="domain" description="3-octaprenyl-4-hydroxybenzoate carboxy-lyase-like N-terminal" evidence="1">
    <location>
        <begin position="15"/>
        <end position="92"/>
    </location>
</feature>
<accession>A0A383CZC5</accession>
<dbReference type="GO" id="GO:0005737">
    <property type="term" value="C:cytoplasm"/>
    <property type="evidence" value="ECO:0007669"/>
    <property type="project" value="TreeGrafter"/>
</dbReference>
<proteinExistence type="predicted"/>
<dbReference type="Pfam" id="PF20695">
    <property type="entry name" value="UbiD_N"/>
    <property type="match status" value="1"/>
</dbReference>
<evidence type="ECO:0000313" key="2">
    <source>
        <dbReference type="EMBL" id="SVE37369.1"/>
    </source>
</evidence>
<sequence>MADANPTYTALGPFLEALRREGELVEVDTPVSADLEIAEIHRRVIAAAGPALLFRNVESTRFPCVTNLFGTSRRVDMAFGPRPERVIRELVEVAQDLPYLSPSKLWGHRGLAREGLRLGMKTVESGPVVDRIQDPPDLKSLPLLKTWPEDGGA</sequence>
<feature type="non-terminal residue" evidence="2">
    <location>
        <position position="153"/>
    </location>
</feature>
<dbReference type="InterPro" id="IPR002830">
    <property type="entry name" value="UbiD"/>
</dbReference>
<organism evidence="2">
    <name type="scientific">marine metagenome</name>
    <dbReference type="NCBI Taxonomy" id="408172"/>
    <lineage>
        <taxon>unclassified sequences</taxon>
        <taxon>metagenomes</taxon>
        <taxon>ecological metagenomes</taxon>
    </lineage>
</organism>
<dbReference type="AlphaFoldDB" id="A0A383CZC5"/>
<protein>
    <recommendedName>
        <fullName evidence="1">3-octaprenyl-4-hydroxybenzoate carboxy-lyase-like N-terminal domain-containing protein</fullName>
    </recommendedName>
</protein>
<reference evidence="2" key="1">
    <citation type="submission" date="2018-05" db="EMBL/GenBank/DDBJ databases">
        <authorList>
            <person name="Lanie J.A."/>
            <person name="Ng W.-L."/>
            <person name="Kazmierczak K.M."/>
            <person name="Andrzejewski T.M."/>
            <person name="Davidsen T.M."/>
            <person name="Wayne K.J."/>
            <person name="Tettelin H."/>
            <person name="Glass J.I."/>
            <person name="Rusch D."/>
            <person name="Podicherti R."/>
            <person name="Tsui H.-C.T."/>
            <person name="Winkler M.E."/>
        </authorList>
    </citation>
    <scope>NUCLEOTIDE SEQUENCE</scope>
</reference>
<dbReference type="InterPro" id="IPR049383">
    <property type="entry name" value="UbiD-like_N"/>
</dbReference>
<name>A0A383CZC5_9ZZZZ</name>
<evidence type="ECO:0000259" key="1">
    <source>
        <dbReference type="Pfam" id="PF20695"/>
    </source>
</evidence>
<dbReference type="SUPFAM" id="SSF50475">
    <property type="entry name" value="FMN-binding split barrel"/>
    <property type="match status" value="1"/>
</dbReference>
<dbReference type="GO" id="GO:0016831">
    <property type="term" value="F:carboxy-lyase activity"/>
    <property type="evidence" value="ECO:0007669"/>
    <property type="project" value="InterPro"/>
</dbReference>